<dbReference type="Pfam" id="PF00903">
    <property type="entry name" value="Glyoxalase"/>
    <property type="match status" value="1"/>
</dbReference>
<dbReference type="InterPro" id="IPR004360">
    <property type="entry name" value="Glyas_Fos-R_dOase_dom"/>
</dbReference>
<dbReference type="RefSeq" id="WP_258400656.1">
    <property type="nucleotide sequence ID" value="NZ_PYAG01000039.1"/>
</dbReference>
<gene>
    <name evidence="2" type="ORF">PSN13_05933</name>
</gene>
<dbReference type="InterPro" id="IPR029068">
    <property type="entry name" value="Glyas_Bleomycin-R_OHBP_Dase"/>
</dbReference>
<feature type="domain" description="VOC" evidence="1">
    <location>
        <begin position="1"/>
        <end position="54"/>
    </location>
</feature>
<organism evidence="2 3">
    <name type="scientific">Micromonospora saelicesensis</name>
    <dbReference type="NCBI Taxonomy" id="285676"/>
    <lineage>
        <taxon>Bacteria</taxon>
        <taxon>Bacillati</taxon>
        <taxon>Actinomycetota</taxon>
        <taxon>Actinomycetes</taxon>
        <taxon>Micromonosporales</taxon>
        <taxon>Micromonosporaceae</taxon>
        <taxon>Micromonospora</taxon>
    </lineage>
</organism>
<accession>A0A328NI79</accession>
<evidence type="ECO:0000313" key="3">
    <source>
        <dbReference type="Proteomes" id="UP000249419"/>
    </source>
</evidence>
<dbReference type="PROSITE" id="PS51819">
    <property type="entry name" value="VOC"/>
    <property type="match status" value="1"/>
</dbReference>
<sequence>MPSPCRVGTRDIRKLYEEWKSRGADFLTEPKDHGTEIRCYLRDPDGYLVEVGQGL</sequence>
<dbReference type="Gene3D" id="3.10.180.10">
    <property type="entry name" value="2,3-Dihydroxybiphenyl 1,2-Dioxygenase, domain 1"/>
    <property type="match status" value="1"/>
</dbReference>
<reference evidence="2 3" key="1">
    <citation type="submission" date="2018-03" db="EMBL/GenBank/DDBJ databases">
        <title>Defining the species Micromonospora saelicesensis and Micromonospora noduli under the framework of genomics.</title>
        <authorList>
            <person name="Riesco R."/>
            <person name="Trujillo M.E."/>
        </authorList>
    </citation>
    <scope>NUCLEOTIDE SEQUENCE [LARGE SCALE GENOMIC DNA]</scope>
    <source>
        <strain evidence="2 3">PSN13</strain>
    </source>
</reference>
<evidence type="ECO:0000313" key="2">
    <source>
        <dbReference type="EMBL" id="RAO28045.1"/>
    </source>
</evidence>
<dbReference type="SUPFAM" id="SSF54593">
    <property type="entry name" value="Glyoxalase/Bleomycin resistance protein/Dihydroxybiphenyl dioxygenase"/>
    <property type="match status" value="1"/>
</dbReference>
<dbReference type="InterPro" id="IPR037523">
    <property type="entry name" value="VOC_core"/>
</dbReference>
<dbReference type="AlphaFoldDB" id="A0A328NI79"/>
<dbReference type="Proteomes" id="UP000249419">
    <property type="component" value="Unassembled WGS sequence"/>
</dbReference>
<protein>
    <recommendedName>
        <fullName evidence="1">VOC domain-containing protein</fullName>
    </recommendedName>
</protein>
<comment type="caution">
    <text evidence="2">The sequence shown here is derived from an EMBL/GenBank/DDBJ whole genome shotgun (WGS) entry which is preliminary data.</text>
</comment>
<dbReference type="EMBL" id="PYAG01000039">
    <property type="protein sequence ID" value="RAO28045.1"/>
    <property type="molecule type" value="Genomic_DNA"/>
</dbReference>
<proteinExistence type="predicted"/>
<evidence type="ECO:0000259" key="1">
    <source>
        <dbReference type="PROSITE" id="PS51819"/>
    </source>
</evidence>
<name>A0A328NI79_9ACTN</name>